<dbReference type="EMBL" id="FN653052">
    <property type="protein sequence ID" value="CBY19618.1"/>
    <property type="molecule type" value="Genomic_DNA"/>
</dbReference>
<evidence type="ECO:0000256" key="4">
    <source>
        <dbReference type="ARBA" id="ARBA00022833"/>
    </source>
</evidence>
<dbReference type="Pfam" id="PF07576">
    <property type="entry name" value="BRAP2"/>
    <property type="match status" value="1"/>
</dbReference>
<dbReference type="Pfam" id="PF02148">
    <property type="entry name" value="zf-UBP"/>
    <property type="match status" value="1"/>
</dbReference>
<evidence type="ECO:0008006" key="11">
    <source>
        <dbReference type="Google" id="ProtNLM"/>
    </source>
</evidence>
<dbReference type="GO" id="GO:0016567">
    <property type="term" value="P:protein ubiquitination"/>
    <property type="evidence" value="ECO:0007669"/>
    <property type="project" value="TreeGrafter"/>
</dbReference>
<evidence type="ECO:0000313" key="9">
    <source>
        <dbReference type="EMBL" id="CBY19618.1"/>
    </source>
</evidence>
<dbReference type="CDD" id="cd16457">
    <property type="entry name" value="RING-H2_BRAP2"/>
    <property type="match status" value="1"/>
</dbReference>
<dbReference type="PANTHER" id="PTHR24007:SF7">
    <property type="entry name" value="BRCA1-ASSOCIATED PROTEIN"/>
    <property type="match status" value="1"/>
</dbReference>
<evidence type="ECO:0000256" key="6">
    <source>
        <dbReference type="SAM" id="Coils"/>
    </source>
</evidence>
<keyword evidence="10" id="KW-1185">Reference proteome</keyword>
<dbReference type="CDD" id="cd12718">
    <property type="entry name" value="RRM_BRAP2"/>
    <property type="match status" value="1"/>
</dbReference>
<name>E4XHR1_OIKDI</name>
<dbReference type="SMART" id="SM00290">
    <property type="entry name" value="ZnF_UBP"/>
    <property type="match status" value="1"/>
</dbReference>
<dbReference type="GO" id="GO:0007265">
    <property type="term" value="P:Ras protein signal transduction"/>
    <property type="evidence" value="ECO:0007669"/>
    <property type="project" value="TreeGrafter"/>
</dbReference>
<dbReference type="AlphaFoldDB" id="E4XHR1"/>
<dbReference type="GO" id="GO:0061630">
    <property type="term" value="F:ubiquitin protein ligase activity"/>
    <property type="evidence" value="ECO:0007669"/>
    <property type="project" value="TreeGrafter"/>
</dbReference>
<dbReference type="GO" id="GO:0005737">
    <property type="term" value="C:cytoplasm"/>
    <property type="evidence" value="ECO:0007669"/>
    <property type="project" value="TreeGrafter"/>
</dbReference>
<evidence type="ECO:0000313" key="10">
    <source>
        <dbReference type="Proteomes" id="UP000001307"/>
    </source>
</evidence>
<gene>
    <name evidence="9" type="ORF">GSOID_T00011042001</name>
</gene>
<evidence type="ECO:0000259" key="8">
    <source>
        <dbReference type="PROSITE" id="PS50271"/>
    </source>
</evidence>
<dbReference type="SMART" id="SM00184">
    <property type="entry name" value="RING"/>
    <property type="match status" value="1"/>
</dbReference>
<dbReference type="InterPro" id="IPR047243">
    <property type="entry name" value="RING-H2_BRAP2"/>
</dbReference>
<proteinExistence type="predicted"/>
<feature type="domain" description="RING-type" evidence="7">
    <location>
        <begin position="190"/>
        <end position="230"/>
    </location>
</feature>
<evidence type="ECO:0000256" key="3">
    <source>
        <dbReference type="ARBA" id="ARBA00022786"/>
    </source>
</evidence>
<dbReference type="SUPFAM" id="SSF57850">
    <property type="entry name" value="RING/U-box"/>
    <property type="match status" value="2"/>
</dbReference>
<dbReference type="InterPro" id="IPR001607">
    <property type="entry name" value="Znf_UBP"/>
</dbReference>
<feature type="domain" description="UBP-type" evidence="8">
    <location>
        <begin position="227"/>
        <end position="321"/>
    </location>
</feature>
<dbReference type="Proteomes" id="UP000001307">
    <property type="component" value="Unassembled WGS sequence"/>
</dbReference>
<dbReference type="PROSITE" id="PS50271">
    <property type="entry name" value="ZF_UBP"/>
    <property type="match status" value="1"/>
</dbReference>
<keyword evidence="3" id="KW-0833">Ubl conjugation pathway</keyword>
<dbReference type="PROSITE" id="PS50089">
    <property type="entry name" value="ZF_RING_2"/>
    <property type="match status" value="1"/>
</dbReference>
<evidence type="ECO:0000259" key="7">
    <source>
        <dbReference type="PROSITE" id="PS50089"/>
    </source>
</evidence>
<evidence type="ECO:0000256" key="5">
    <source>
        <dbReference type="PROSITE-ProRule" id="PRU00502"/>
    </source>
</evidence>
<reference evidence="9" key="1">
    <citation type="journal article" date="2010" name="Science">
        <title>Plasticity of animal genome architecture unmasked by rapid evolution of a pelagic tunicate.</title>
        <authorList>
            <person name="Denoeud F."/>
            <person name="Henriet S."/>
            <person name="Mungpakdee S."/>
            <person name="Aury J.M."/>
            <person name="Da Silva C."/>
            <person name="Brinkmann H."/>
            <person name="Mikhaleva J."/>
            <person name="Olsen L.C."/>
            <person name="Jubin C."/>
            <person name="Canestro C."/>
            <person name="Bouquet J.M."/>
            <person name="Danks G."/>
            <person name="Poulain J."/>
            <person name="Campsteijn C."/>
            <person name="Adamski M."/>
            <person name="Cross I."/>
            <person name="Yadetie F."/>
            <person name="Muffato M."/>
            <person name="Louis A."/>
            <person name="Butcher S."/>
            <person name="Tsagkogeorga G."/>
            <person name="Konrad A."/>
            <person name="Singh S."/>
            <person name="Jensen M.F."/>
            <person name="Cong E.H."/>
            <person name="Eikeseth-Otteraa H."/>
            <person name="Noel B."/>
            <person name="Anthouard V."/>
            <person name="Porcel B.M."/>
            <person name="Kachouri-Lafond R."/>
            <person name="Nishino A."/>
            <person name="Ugolini M."/>
            <person name="Chourrout P."/>
            <person name="Nishida H."/>
            <person name="Aasland R."/>
            <person name="Huzurbazar S."/>
            <person name="Westhof E."/>
            <person name="Delsuc F."/>
            <person name="Lehrach H."/>
            <person name="Reinhardt R."/>
            <person name="Weissenbach J."/>
            <person name="Roy S.W."/>
            <person name="Artiguenave F."/>
            <person name="Postlethwait J.H."/>
            <person name="Manak J.R."/>
            <person name="Thompson E.M."/>
            <person name="Jaillon O."/>
            <person name="Du Pasquier L."/>
            <person name="Boudinot P."/>
            <person name="Liberles D.A."/>
            <person name="Volff J.N."/>
            <person name="Philippe H."/>
            <person name="Lenhard B."/>
            <person name="Roest Crollius H."/>
            <person name="Wincker P."/>
            <person name="Chourrout D."/>
        </authorList>
    </citation>
    <scope>NUCLEOTIDE SEQUENCE [LARGE SCALE GENOMIC DNA]</scope>
</reference>
<accession>E4XHR1</accession>
<dbReference type="FunCoup" id="E4XHR1">
    <property type="interactions" value="212"/>
</dbReference>
<dbReference type="PANTHER" id="PTHR24007">
    <property type="entry name" value="BRCA1-ASSOCIATED PROTEIN"/>
    <property type="match status" value="1"/>
</dbReference>
<dbReference type="InterPro" id="IPR001841">
    <property type="entry name" value="Znf_RING"/>
</dbReference>
<dbReference type="GO" id="GO:0008270">
    <property type="term" value="F:zinc ion binding"/>
    <property type="evidence" value="ECO:0007669"/>
    <property type="project" value="UniProtKB-KW"/>
</dbReference>
<evidence type="ECO:0000256" key="2">
    <source>
        <dbReference type="ARBA" id="ARBA00022771"/>
    </source>
</evidence>
<keyword evidence="4" id="KW-0862">Zinc</keyword>
<dbReference type="Gene3D" id="3.30.40.10">
    <property type="entry name" value="Zinc/RING finger domain, C3HC4 (zinc finger)"/>
    <property type="match status" value="2"/>
</dbReference>
<organism evidence="9">
    <name type="scientific">Oikopleura dioica</name>
    <name type="common">Tunicate</name>
    <dbReference type="NCBI Taxonomy" id="34765"/>
    <lineage>
        <taxon>Eukaryota</taxon>
        <taxon>Metazoa</taxon>
        <taxon>Chordata</taxon>
        <taxon>Tunicata</taxon>
        <taxon>Appendicularia</taxon>
        <taxon>Copelata</taxon>
        <taxon>Oikopleuridae</taxon>
        <taxon>Oikopleura</taxon>
    </lineage>
</organism>
<dbReference type="InParanoid" id="E4XHR1"/>
<keyword evidence="1" id="KW-0479">Metal-binding</keyword>
<dbReference type="OrthoDB" id="273556at2759"/>
<sequence>MSSNDKEKTLEMRGAREFIEYSIEPVNFPLESTYADALKNSTQKVTNELTDRKPFMSGNAAIETIQGLIHLYKTNYGFNITEEGPSDMLLLVHVPVDLDTHDLLRFLGNYDQKLEYIKIVRDQTLHQYMVLLKFDGQTSADTFYHSINGQKFNSLLEETCQVAYVGKVELLHAAEGAGWPLPNLSELPACTICLERMDESVKSVLTVLCNHSFHSQCLKKWEDSTCPVCRFTQTPSSEESARNACNSCNSREDLWICLVCGNIGCGRYTQEHAQQHYLDTSHNYAMALSDNRVWDYAGDYFVHRLIANESSEKIVETKVNSKDLETKIQTECLKFFSVQLEEQRKYWEEKMNEKDKEYKEKCKEIAEELEKFKSRAVTKDEFDKEKENFEKRLRSATEKAVKASTELQNERSMTKSMVVMREAQDKRIQLLEEENASQTATIRDLMLHLETIQTISAEHELKARSVDR</sequence>
<protein>
    <recommendedName>
        <fullName evidence="11">BRCA1-associated protein</fullName>
    </recommendedName>
</protein>
<dbReference type="Pfam" id="PF13639">
    <property type="entry name" value="zf-RING_2"/>
    <property type="match status" value="1"/>
</dbReference>
<keyword evidence="2 5" id="KW-0863">Zinc-finger</keyword>
<dbReference type="InterPro" id="IPR011422">
    <property type="entry name" value="BRAP2/ETP1_RRM"/>
</dbReference>
<dbReference type="InterPro" id="IPR034932">
    <property type="entry name" value="BRAP2_RRM"/>
</dbReference>
<evidence type="ECO:0000256" key="1">
    <source>
        <dbReference type="ARBA" id="ARBA00022723"/>
    </source>
</evidence>
<feature type="coiled-coil region" evidence="6">
    <location>
        <begin position="337"/>
        <end position="441"/>
    </location>
</feature>
<keyword evidence="6" id="KW-0175">Coiled coil</keyword>
<dbReference type="InterPro" id="IPR013083">
    <property type="entry name" value="Znf_RING/FYVE/PHD"/>
</dbReference>